<dbReference type="PANTHER" id="PTHR16023">
    <property type="entry name" value="TAX1 BINDING PROTEIN-RELATED"/>
    <property type="match status" value="1"/>
</dbReference>
<dbReference type="SUPFAM" id="SSF48371">
    <property type="entry name" value="ARM repeat"/>
    <property type="match status" value="1"/>
</dbReference>
<keyword evidence="4" id="KW-0677">Repeat</keyword>
<dbReference type="Proteomes" id="UP000037069">
    <property type="component" value="Unassembled WGS sequence"/>
</dbReference>
<keyword evidence="5" id="KW-0472">Membrane</keyword>
<dbReference type="Pfam" id="PF12755">
    <property type="entry name" value="Vac14_Fab1_bd"/>
    <property type="match status" value="1"/>
</dbReference>
<evidence type="ECO:0000256" key="5">
    <source>
        <dbReference type="ARBA" id="ARBA00023136"/>
    </source>
</evidence>
<dbReference type="GO" id="GO:0006661">
    <property type="term" value="P:phosphatidylinositol biosynthetic process"/>
    <property type="evidence" value="ECO:0007669"/>
    <property type="project" value="InterPro"/>
</dbReference>
<dbReference type="EMBL" id="JRES01000634">
    <property type="protein sequence ID" value="KNC29750.1"/>
    <property type="molecule type" value="Genomic_DNA"/>
</dbReference>
<evidence type="ECO:0000256" key="7">
    <source>
        <dbReference type="ARBA" id="ARBA00047092"/>
    </source>
</evidence>
<dbReference type="FunFam" id="1.25.10.10:FF:000501">
    <property type="entry name" value="Blast:Protein VAC14 homolog"/>
    <property type="match status" value="1"/>
</dbReference>
<dbReference type="STRING" id="7375.A0A0L0CBX0"/>
<evidence type="ECO:0000256" key="6">
    <source>
        <dbReference type="ARBA" id="ARBA00045654"/>
    </source>
</evidence>
<name>A0A0L0CBX0_LUCCU</name>
<protein>
    <recommendedName>
        <fullName evidence="3">Protein VAC14 homolog</fullName>
    </recommendedName>
</protein>
<dbReference type="InterPro" id="IPR021841">
    <property type="entry name" value="VAC14_Fig4p-bd"/>
</dbReference>
<dbReference type="GO" id="GO:0010008">
    <property type="term" value="C:endosome membrane"/>
    <property type="evidence" value="ECO:0007669"/>
    <property type="project" value="TreeGrafter"/>
</dbReference>
<gene>
    <name evidence="9" type="ORF">FF38_05243</name>
</gene>
<comment type="subcellular location">
    <subcellularLocation>
        <location evidence="1">Endomembrane system</location>
    </subcellularLocation>
</comment>
<dbReference type="InterPro" id="IPR026825">
    <property type="entry name" value="Vac14"/>
</dbReference>
<proteinExistence type="inferred from homology"/>
<comment type="similarity">
    <text evidence="2">Belongs to the VAC14 family.</text>
</comment>
<dbReference type="AlphaFoldDB" id="A0A0L0CBX0"/>
<sequence>MESPYAPLSESCAKALGDKVYDKRKLASQEIEKMVTDFNIKNNSAQIRKLIEVLSNDFASSRDANKRKGGLIGLAATSLGLGKDSSKYVNELVTPILNCLSDQDLRVRYFACESLYNVVKVARSSIIPFFPDLFAALSRLVADSDQMVKDGSELLDRLLKDIVTESSQTFNLEAFIPLLKERIYVKNSFVRQYVISWISILNAVPEINMVIYLTDIIDGLFTMLEDNTQEIQRMCETTLTQFLKSIRNDSSSVKMEDTINILITHAQSPNELIKSIAITWIREFVIIFGSNVLPYASGIFTAILPCLEYNVDNMKNIKECAVSVNKSMMNLVSSKEHKSKNIEQIELRSIMAVLSQYLTHNSVQTKVAVLEWIHHLLINFPNEMSNHTTQLGNNLLNILSDNSDEVVLKCISVLAEIVNSQHSKETTDFNKAHYRKFLLSLVNLFNEDKSFLDNRASLIIRQLCVLLNAEYIYLTFSEIIAEELTNLKFASLLVRLLNSILMTSSELFELRSFLRDISCEKSAKLFKCLYISWAHCPVSTLSLCLLAQSYQHVSELVVLFADVEITLELLNELDKLVQLIETPIFASLRLTLVSKANNCADAQYLAHALFGILMLLPQTDAFNMLKNRLQCVPNYWGQQPINEKHSLQYKSNINFEELLEHFKKIQKAHRDQRLTQRKRSVIVNDTAI</sequence>
<comment type="function">
    <text evidence="6">Scaffold protein component of the PI(3,5)P2 regulatory complex which regulates both the synthesis and turnover of phosphatidylinositol 3,5-bisphosphate (PtdIns(3,5)P2). Pentamerizes into a star-shaped structure and nucleates the assembly of the complex. The pentamer binds a single copy each of PIKFYVE and FIG4 and coordinates both PIKfyve kinase activity and FIG4 phosphatase activity, being required to maintain normal levels of phosphatidylinositol 3-phosphate (PtdIns(3)P) and phosphatidylinositol 5-phosphate (PtdIns(5)P). Plays a role in the biogenesis of endosome carrier vesicles (ECV) / multivesicular bodies (MVB) transport intermediates from early endosomes.</text>
</comment>
<evidence type="ECO:0000256" key="1">
    <source>
        <dbReference type="ARBA" id="ARBA00004308"/>
    </source>
</evidence>
<evidence type="ECO:0000313" key="10">
    <source>
        <dbReference type="Proteomes" id="UP000037069"/>
    </source>
</evidence>
<evidence type="ECO:0000313" key="9">
    <source>
        <dbReference type="EMBL" id="KNC29750.1"/>
    </source>
</evidence>
<comment type="caution">
    <text evidence="9">The sequence shown here is derived from an EMBL/GenBank/DDBJ whole genome shotgun (WGS) entry which is preliminary data.</text>
</comment>
<dbReference type="PANTHER" id="PTHR16023:SF0">
    <property type="entry name" value="PROTEIN VAC14 HOMOLOG"/>
    <property type="match status" value="1"/>
</dbReference>
<dbReference type="GO" id="GO:0070772">
    <property type="term" value="C:PAS complex"/>
    <property type="evidence" value="ECO:0007669"/>
    <property type="project" value="InterPro"/>
</dbReference>
<evidence type="ECO:0000256" key="4">
    <source>
        <dbReference type="ARBA" id="ARBA00022737"/>
    </source>
</evidence>
<reference evidence="9 10" key="1">
    <citation type="journal article" date="2015" name="Nat. Commun.">
        <title>Lucilia cuprina genome unlocks parasitic fly biology to underpin future interventions.</title>
        <authorList>
            <person name="Anstead C.A."/>
            <person name="Korhonen P.K."/>
            <person name="Young N.D."/>
            <person name="Hall R.S."/>
            <person name="Jex A.R."/>
            <person name="Murali S.C."/>
            <person name="Hughes D.S."/>
            <person name="Lee S.F."/>
            <person name="Perry T."/>
            <person name="Stroehlein A.J."/>
            <person name="Ansell B.R."/>
            <person name="Breugelmans B."/>
            <person name="Hofmann A."/>
            <person name="Qu J."/>
            <person name="Dugan S."/>
            <person name="Lee S.L."/>
            <person name="Chao H."/>
            <person name="Dinh H."/>
            <person name="Han Y."/>
            <person name="Doddapaneni H.V."/>
            <person name="Worley K.C."/>
            <person name="Muzny D.M."/>
            <person name="Ioannidis P."/>
            <person name="Waterhouse R.M."/>
            <person name="Zdobnov E.M."/>
            <person name="James P.J."/>
            <person name="Bagnall N.H."/>
            <person name="Kotze A.C."/>
            <person name="Gibbs R.A."/>
            <person name="Richards S."/>
            <person name="Batterham P."/>
            <person name="Gasser R.B."/>
        </authorList>
    </citation>
    <scope>NUCLEOTIDE SEQUENCE [LARGE SCALE GENOMIC DNA]</scope>
    <source>
        <strain evidence="9 10">LS</strain>
        <tissue evidence="9">Full body</tissue>
    </source>
</reference>
<dbReference type="InterPro" id="IPR011989">
    <property type="entry name" value="ARM-like"/>
</dbReference>
<dbReference type="OrthoDB" id="5574975at2759"/>
<feature type="domain" description="Vacuolar protein 14 C-terminal Fig4-binding" evidence="8">
    <location>
        <begin position="450"/>
        <end position="632"/>
    </location>
</feature>
<dbReference type="OMA" id="QCYQHVS"/>
<dbReference type="Gene3D" id="1.25.10.10">
    <property type="entry name" value="Leucine-rich Repeat Variant"/>
    <property type="match status" value="2"/>
</dbReference>
<evidence type="ECO:0000259" key="8">
    <source>
        <dbReference type="Pfam" id="PF11916"/>
    </source>
</evidence>
<keyword evidence="10" id="KW-1185">Reference proteome</keyword>
<accession>A0A0L0CBX0</accession>
<evidence type="ECO:0000256" key="2">
    <source>
        <dbReference type="ARBA" id="ARBA00010225"/>
    </source>
</evidence>
<dbReference type="InterPro" id="IPR016024">
    <property type="entry name" value="ARM-type_fold"/>
</dbReference>
<evidence type="ECO:0000256" key="3">
    <source>
        <dbReference type="ARBA" id="ARBA00013840"/>
    </source>
</evidence>
<organism evidence="9 10">
    <name type="scientific">Lucilia cuprina</name>
    <name type="common">Green bottle fly</name>
    <name type="synonym">Australian sheep blowfly</name>
    <dbReference type="NCBI Taxonomy" id="7375"/>
    <lineage>
        <taxon>Eukaryota</taxon>
        <taxon>Metazoa</taxon>
        <taxon>Ecdysozoa</taxon>
        <taxon>Arthropoda</taxon>
        <taxon>Hexapoda</taxon>
        <taxon>Insecta</taxon>
        <taxon>Pterygota</taxon>
        <taxon>Neoptera</taxon>
        <taxon>Endopterygota</taxon>
        <taxon>Diptera</taxon>
        <taxon>Brachycera</taxon>
        <taxon>Muscomorpha</taxon>
        <taxon>Oestroidea</taxon>
        <taxon>Calliphoridae</taxon>
        <taxon>Luciliinae</taxon>
        <taxon>Lucilia</taxon>
    </lineage>
</organism>
<dbReference type="Pfam" id="PF11916">
    <property type="entry name" value="Vac14_Fig4_bd"/>
    <property type="match status" value="1"/>
</dbReference>
<comment type="subunit">
    <text evidence="7">Forms pentamers. Component of the PI(3,5)P2 regulatory complex/PAS complex, at least composed of PIKFYVE, FIG4 and VAC14. VAC14 nucleates the assembly of the complex and serves as a scaffold by pentamerizing into a star-shaped structure, which can bind a single copy each of PIKFYVE and FIG4 and coordinates their activities. Interacts with NOS1.</text>
</comment>